<dbReference type="PANTHER" id="PTHR10039">
    <property type="entry name" value="AMELOGENIN"/>
    <property type="match status" value="1"/>
</dbReference>
<dbReference type="Pfam" id="PF25053">
    <property type="entry name" value="DUF7791"/>
    <property type="match status" value="1"/>
</dbReference>
<gene>
    <name evidence="5" type="ORF">ZT3D7_G8317</name>
</gene>
<dbReference type="PANTHER" id="PTHR10039:SF5">
    <property type="entry name" value="NACHT DOMAIN-CONTAINING PROTEIN"/>
    <property type="match status" value="1"/>
</dbReference>
<keyword evidence="1" id="KW-0677">Repeat</keyword>
<evidence type="ECO:0000256" key="2">
    <source>
        <dbReference type="SAM" id="MobiDB-lite"/>
    </source>
</evidence>
<dbReference type="Gene3D" id="3.40.50.300">
    <property type="entry name" value="P-loop containing nucleotide triphosphate hydrolases"/>
    <property type="match status" value="1"/>
</dbReference>
<evidence type="ECO:0000259" key="3">
    <source>
        <dbReference type="Pfam" id="PF24883"/>
    </source>
</evidence>
<reference evidence="5 6" key="1">
    <citation type="submission" date="2016-06" db="EMBL/GenBank/DDBJ databases">
        <authorList>
            <person name="Kjaerup R.B."/>
            <person name="Dalgaard T.S."/>
            <person name="Juul-Madsen H.R."/>
        </authorList>
    </citation>
    <scope>NUCLEOTIDE SEQUENCE [LARGE SCALE GENOMIC DNA]</scope>
</reference>
<name>A0A1X7S0E8_ZYMT9</name>
<dbReference type="STRING" id="1276538.A0A1X7S0E8"/>
<dbReference type="SUPFAM" id="SSF52540">
    <property type="entry name" value="P-loop containing nucleoside triphosphate hydrolases"/>
    <property type="match status" value="1"/>
</dbReference>
<dbReference type="InterPro" id="IPR027417">
    <property type="entry name" value="P-loop_NTPase"/>
</dbReference>
<feature type="compositionally biased region" description="Acidic residues" evidence="2">
    <location>
        <begin position="893"/>
        <end position="907"/>
    </location>
</feature>
<feature type="domain" description="DUF7791" evidence="4">
    <location>
        <begin position="519"/>
        <end position="657"/>
    </location>
</feature>
<evidence type="ECO:0000256" key="1">
    <source>
        <dbReference type="ARBA" id="ARBA00022737"/>
    </source>
</evidence>
<keyword evidence="6" id="KW-1185">Reference proteome</keyword>
<sequence>MADPVTGLAAVAAASSIIQVIHFSASCIAEITKPWASDELGLQENITLEQWVDQQHTFADSLITSHHDPSRPPSAEQINVESIAKELRKEAQVLLDVLRSVKVQEGLVGLEREWRVCVQTIKAFKKRKTIEAHQKRLQEIHVWLNHVLLQIIRSEATEWSKELNLILMPALEKLLRAVEEFEGKNANRVVELQQNLLQAAKHHALKLERHIHEGFADLKHREETRAEAERDAAETARIIDSLRNTDMEIRRDAIAPAHAATFRWIFENDSSPFYKWLLSGSGIFWVEGRAGTGKSTFMKYVASNTTTQQILAKWAGSSRAKGLLRTIVFQICSECRNLVRNFKPGESLDGPAKHQWSAAELLATLTALTSAPTDDTHFCLFVDGLDELSGDRSELITMLSELTKNPRLKICASSRPWNIFRSSLSGACSSLHLQDLTHEDIQRFVTDELGAAIRSNPGHGELVRQIVSKAQGVFLWVFLVVRSIRAGFENGDDMTIMRQRVADFPPELDVYFKGMFDRLDPTYRRRTARALTTAVALSKVEHPPSFLIFWLLQHGVKDPDFAFKQKVVLLTGKQLHDMAIETYNVINACCKDFLHIPNLSDVHNFSLQKCDVQFLHRSVFEFLDTAKIRSVLSNDVPHHFTSPTFACHLALAQAHLVPMEHPDRGYFYRIVLEAAKRLDESSMQIATVLENAATCSLKAHGADSFPEPTPAICGILHHFLAFGLRGFLTEVLTRWPNCKLDSVGDLAQAVLGFSTVRSFSIADIDMEVVVNLVEHYMVVQDAWWNLVQALARERRRGHPTTPVLLDKATKLVSLILKVDPSLEHWNCAKCGDYGDFNDHGIPFDEDAECTIDILEELIPEARKGKCDVESWGFRRIGKSSSNDLEFPVIRGYEDEDEDEDEDGDVPN</sequence>
<protein>
    <submittedName>
        <fullName evidence="5">Uncharacterized protein</fullName>
    </submittedName>
</protein>
<dbReference type="AlphaFoldDB" id="A0A1X7S0E8"/>
<dbReference type="InterPro" id="IPR056693">
    <property type="entry name" value="DUF7791"/>
</dbReference>
<organism evidence="5 6">
    <name type="scientific">Zymoseptoria tritici (strain ST99CH_3D7)</name>
    <dbReference type="NCBI Taxonomy" id="1276538"/>
    <lineage>
        <taxon>Eukaryota</taxon>
        <taxon>Fungi</taxon>
        <taxon>Dikarya</taxon>
        <taxon>Ascomycota</taxon>
        <taxon>Pezizomycotina</taxon>
        <taxon>Dothideomycetes</taxon>
        <taxon>Dothideomycetidae</taxon>
        <taxon>Mycosphaerellales</taxon>
        <taxon>Mycosphaerellaceae</taxon>
        <taxon>Zymoseptoria</taxon>
    </lineage>
</organism>
<feature type="domain" description="Nephrocystin 3-like N-terminal" evidence="3">
    <location>
        <begin position="261"/>
        <end position="415"/>
    </location>
</feature>
<evidence type="ECO:0000313" key="6">
    <source>
        <dbReference type="Proteomes" id="UP000215127"/>
    </source>
</evidence>
<proteinExistence type="predicted"/>
<accession>A0A1X7S0E8</accession>
<dbReference type="Proteomes" id="UP000215127">
    <property type="component" value="Chromosome 8"/>
</dbReference>
<dbReference type="EMBL" id="LT853699">
    <property type="protein sequence ID" value="SMQ53164.1"/>
    <property type="molecule type" value="Genomic_DNA"/>
</dbReference>
<feature type="region of interest" description="Disordered" evidence="2">
    <location>
        <begin position="886"/>
        <end position="907"/>
    </location>
</feature>
<evidence type="ECO:0000313" key="5">
    <source>
        <dbReference type="EMBL" id="SMQ53164.1"/>
    </source>
</evidence>
<dbReference type="Pfam" id="PF24883">
    <property type="entry name" value="NPHP3_N"/>
    <property type="match status" value="1"/>
</dbReference>
<evidence type="ECO:0000259" key="4">
    <source>
        <dbReference type="Pfam" id="PF25053"/>
    </source>
</evidence>
<dbReference type="InterPro" id="IPR056884">
    <property type="entry name" value="NPHP3-like_N"/>
</dbReference>